<organism evidence="2 3">
    <name type="scientific">Mycobacterium paraffinicum</name>
    <dbReference type="NCBI Taxonomy" id="53378"/>
    <lineage>
        <taxon>Bacteria</taxon>
        <taxon>Bacillati</taxon>
        <taxon>Actinomycetota</taxon>
        <taxon>Actinomycetes</taxon>
        <taxon>Mycobacteriales</taxon>
        <taxon>Mycobacteriaceae</taxon>
        <taxon>Mycobacterium</taxon>
    </lineage>
</organism>
<dbReference type="OrthoDB" id="4941530at2"/>
<proteinExistence type="predicted"/>
<accession>A0A1Q4I2L3</accession>
<dbReference type="Pfam" id="PF13577">
    <property type="entry name" value="SnoaL_4"/>
    <property type="match status" value="1"/>
</dbReference>
<dbReference type="InterPro" id="IPR032710">
    <property type="entry name" value="NTF2-like_dom_sf"/>
</dbReference>
<evidence type="ECO:0000259" key="1">
    <source>
        <dbReference type="Pfam" id="PF13577"/>
    </source>
</evidence>
<dbReference type="Proteomes" id="UP000186438">
    <property type="component" value="Unassembled WGS sequence"/>
</dbReference>
<sequence>MTAADALVDELRIRGVIERYCALLDSGATGELLELFDESCSFAMMGRTYRGHSELAAVWAGLRPTDRPGTLHAVVNPVITVDGDRASAVSGWAMLDRSGRGGRTVIALAGRYLDSLARGSDGVWRFTDRRVQTLARPGATAEQSS</sequence>
<name>A0A1Q4I2L3_9MYCO</name>
<keyword evidence="3" id="KW-1185">Reference proteome</keyword>
<feature type="domain" description="SnoaL-like" evidence="1">
    <location>
        <begin position="7"/>
        <end position="130"/>
    </location>
</feature>
<gene>
    <name evidence="2" type="ORF">BRW65_01795</name>
</gene>
<dbReference type="InterPro" id="IPR037401">
    <property type="entry name" value="SnoaL-like"/>
</dbReference>
<comment type="caution">
    <text evidence="2">The sequence shown here is derived from an EMBL/GenBank/DDBJ whole genome shotgun (WGS) entry which is preliminary data.</text>
</comment>
<dbReference type="SUPFAM" id="SSF54427">
    <property type="entry name" value="NTF2-like"/>
    <property type="match status" value="1"/>
</dbReference>
<dbReference type="AlphaFoldDB" id="A0A1Q4I2L3"/>
<protein>
    <recommendedName>
        <fullName evidence="1">SnoaL-like domain-containing protein</fullName>
    </recommendedName>
</protein>
<evidence type="ECO:0000313" key="3">
    <source>
        <dbReference type="Proteomes" id="UP000186438"/>
    </source>
</evidence>
<reference evidence="2 3" key="1">
    <citation type="submission" date="2016-11" db="EMBL/GenBank/DDBJ databases">
        <title>Genome sequences of unsequenced Mycobacteria.</title>
        <authorList>
            <person name="Greninger A.L."/>
            <person name="Fang F."/>
            <person name="Jerome K.R."/>
        </authorList>
    </citation>
    <scope>NUCLEOTIDE SEQUENCE [LARGE SCALE GENOMIC DNA]</scope>
    <source>
        <strain evidence="2 3">M11</strain>
    </source>
</reference>
<dbReference type="RefSeq" id="WP_073870559.1">
    <property type="nucleotide sequence ID" value="NZ_MPNT01000001.1"/>
</dbReference>
<evidence type="ECO:0000313" key="2">
    <source>
        <dbReference type="EMBL" id="OJZ76183.1"/>
    </source>
</evidence>
<dbReference type="Gene3D" id="3.10.450.50">
    <property type="match status" value="1"/>
</dbReference>
<dbReference type="EMBL" id="MPNT01000001">
    <property type="protein sequence ID" value="OJZ76183.1"/>
    <property type="molecule type" value="Genomic_DNA"/>
</dbReference>
<dbReference type="STRING" id="53378.BRW65_01795"/>